<keyword evidence="3" id="KW-0804">Transcription</keyword>
<keyword evidence="1" id="KW-0805">Transcription regulation</keyword>
<dbReference type="Pfam" id="PF12833">
    <property type="entry name" value="HTH_18"/>
    <property type="match status" value="1"/>
</dbReference>
<dbReference type="Proteomes" id="UP000247476">
    <property type="component" value="Unassembled WGS sequence"/>
</dbReference>
<dbReference type="PANTHER" id="PTHR43280:SF2">
    <property type="entry name" value="HTH-TYPE TRANSCRIPTIONAL REGULATOR EXSA"/>
    <property type="match status" value="1"/>
</dbReference>
<keyword evidence="2" id="KW-0238">DNA-binding</keyword>
<evidence type="ECO:0000256" key="4">
    <source>
        <dbReference type="SAM" id="MobiDB-lite"/>
    </source>
</evidence>
<name>A0A2V5KHK6_9BACL</name>
<evidence type="ECO:0000313" key="7">
    <source>
        <dbReference type="Proteomes" id="UP000247476"/>
    </source>
</evidence>
<dbReference type="EMBL" id="QJVJ01000006">
    <property type="protein sequence ID" value="PYI53820.1"/>
    <property type="molecule type" value="Genomic_DNA"/>
</dbReference>
<dbReference type="OrthoDB" id="62429at2"/>
<comment type="caution">
    <text evidence="6">The sequence shown here is derived from an EMBL/GenBank/DDBJ whole genome shotgun (WGS) entry which is preliminary data.</text>
</comment>
<evidence type="ECO:0000256" key="2">
    <source>
        <dbReference type="ARBA" id="ARBA00023125"/>
    </source>
</evidence>
<evidence type="ECO:0000259" key="5">
    <source>
        <dbReference type="PROSITE" id="PS01124"/>
    </source>
</evidence>
<accession>A0A2V5KHK6</accession>
<evidence type="ECO:0000313" key="6">
    <source>
        <dbReference type="EMBL" id="PYI53820.1"/>
    </source>
</evidence>
<dbReference type="Gene3D" id="1.10.10.60">
    <property type="entry name" value="Homeodomain-like"/>
    <property type="match status" value="1"/>
</dbReference>
<dbReference type="GO" id="GO:0003700">
    <property type="term" value="F:DNA-binding transcription factor activity"/>
    <property type="evidence" value="ECO:0007669"/>
    <property type="project" value="InterPro"/>
</dbReference>
<sequence>MERPRHTLLEELSIRKLVTFYYRELTKQFYTSGERHDFWEIVYVDKGEVDIFTDAGNQRLKQGDLIFYKPNVFHGGRAANDKAPNLIILSFECSSPCMRAFEDKTIRLLEEERLLLSRIVREGLQAFEPAIDSPHIANCPSSREGAPFGGEQLIRNYLEILLIQLYRRTQEVERSLHPSSVVAEAEGDEVVDAVVHYLREHLSDNFTLDQLCERFTISRTRLKTLFRAKTGCGVMEYFNLLKISRAKQLMREHTASFSDVAERLGYSSVHYFSKQFKRISGMSPSEYVRSVQARTASIRGRDATGGDGDRLQTGRDRPDWQKNGPQ</sequence>
<dbReference type="RefSeq" id="WP_110840808.1">
    <property type="nucleotide sequence ID" value="NZ_QJVJ01000006.1"/>
</dbReference>
<dbReference type="PANTHER" id="PTHR43280">
    <property type="entry name" value="ARAC-FAMILY TRANSCRIPTIONAL REGULATOR"/>
    <property type="match status" value="1"/>
</dbReference>
<feature type="domain" description="HTH araC/xylS-type" evidence="5">
    <location>
        <begin position="192"/>
        <end position="290"/>
    </location>
</feature>
<organism evidence="6 7">
    <name type="scientific">Paenibacillus flagellatus</name>
    <dbReference type="NCBI Taxonomy" id="2211139"/>
    <lineage>
        <taxon>Bacteria</taxon>
        <taxon>Bacillati</taxon>
        <taxon>Bacillota</taxon>
        <taxon>Bacilli</taxon>
        <taxon>Bacillales</taxon>
        <taxon>Paenibacillaceae</taxon>
        <taxon>Paenibacillus</taxon>
    </lineage>
</organism>
<dbReference type="PROSITE" id="PS01124">
    <property type="entry name" value="HTH_ARAC_FAMILY_2"/>
    <property type="match status" value="1"/>
</dbReference>
<gene>
    <name evidence="6" type="ORF">DLM86_14780</name>
</gene>
<dbReference type="SMART" id="SM00342">
    <property type="entry name" value="HTH_ARAC"/>
    <property type="match status" value="1"/>
</dbReference>
<evidence type="ECO:0000256" key="3">
    <source>
        <dbReference type="ARBA" id="ARBA00023163"/>
    </source>
</evidence>
<dbReference type="InterPro" id="IPR020449">
    <property type="entry name" value="Tscrpt_reg_AraC-type_HTH"/>
</dbReference>
<dbReference type="InterPro" id="IPR018060">
    <property type="entry name" value="HTH_AraC"/>
</dbReference>
<proteinExistence type="predicted"/>
<dbReference type="PROSITE" id="PS00041">
    <property type="entry name" value="HTH_ARAC_FAMILY_1"/>
    <property type="match status" value="1"/>
</dbReference>
<dbReference type="AlphaFoldDB" id="A0A2V5KHK6"/>
<evidence type="ECO:0000256" key="1">
    <source>
        <dbReference type="ARBA" id="ARBA00023015"/>
    </source>
</evidence>
<dbReference type="InterPro" id="IPR009057">
    <property type="entry name" value="Homeodomain-like_sf"/>
</dbReference>
<protein>
    <submittedName>
        <fullName evidence="6">AraC family transcriptional regulator</fullName>
    </submittedName>
</protein>
<dbReference type="InterPro" id="IPR011051">
    <property type="entry name" value="RmlC_Cupin_sf"/>
</dbReference>
<dbReference type="GO" id="GO:0043565">
    <property type="term" value="F:sequence-specific DNA binding"/>
    <property type="evidence" value="ECO:0007669"/>
    <property type="project" value="InterPro"/>
</dbReference>
<dbReference type="SUPFAM" id="SSF51182">
    <property type="entry name" value="RmlC-like cupins"/>
    <property type="match status" value="1"/>
</dbReference>
<keyword evidence="7" id="KW-1185">Reference proteome</keyword>
<feature type="region of interest" description="Disordered" evidence="4">
    <location>
        <begin position="298"/>
        <end position="326"/>
    </location>
</feature>
<reference evidence="6 7" key="1">
    <citation type="submission" date="2018-05" db="EMBL/GenBank/DDBJ databases">
        <title>Paenibacillus flagellatus sp. nov., isolated from selenium mineral soil.</title>
        <authorList>
            <person name="Dai X."/>
        </authorList>
    </citation>
    <scope>NUCLEOTIDE SEQUENCE [LARGE SCALE GENOMIC DNA]</scope>
    <source>
        <strain evidence="6 7">DXL2</strain>
    </source>
</reference>
<dbReference type="PRINTS" id="PR00032">
    <property type="entry name" value="HTHARAC"/>
</dbReference>
<dbReference type="SUPFAM" id="SSF46689">
    <property type="entry name" value="Homeodomain-like"/>
    <property type="match status" value="2"/>
</dbReference>
<feature type="compositionally biased region" description="Basic and acidic residues" evidence="4">
    <location>
        <begin position="299"/>
        <end position="320"/>
    </location>
</feature>
<dbReference type="Gene3D" id="2.60.120.10">
    <property type="entry name" value="Jelly Rolls"/>
    <property type="match status" value="1"/>
</dbReference>
<dbReference type="InterPro" id="IPR003313">
    <property type="entry name" value="AraC-bd"/>
</dbReference>
<dbReference type="Pfam" id="PF02311">
    <property type="entry name" value="AraC_binding"/>
    <property type="match status" value="1"/>
</dbReference>
<dbReference type="InterPro" id="IPR018062">
    <property type="entry name" value="HTH_AraC-typ_CS"/>
</dbReference>
<dbReference type="InterPro" id="IPR014710">
    <property type="entry name" value="RmlC-like_jellyroll"/>
</dbReference>